<name>A0A8H4RFZ4_9HELO</name>
<dbReference type="GO" id="GO:0020037">
    <property type="term" value="F:heme binding"/>
    <property type="evidence" value="ECO:0007669"/>
    <property type="project" value="InterPro"/>
</dbReference>
<evidence type="ECO:0000256" key="4">
    <source>
        <dbReference type="SAM" id="Phobius"/>
    </source>
</evidence>
<evidence type="ECO:0000256" key="3">
    <source>
        <dbReference type="SAM" id="MobiDB-lite"/>
    </source>
</evidence>
<dbReference type="OrthoDB" id="1470350at2759"/>
<feature type="compositionally biased region" description="Polar residues" evidence="3">
    <location>
        <begin position="800"/>
        <end position="810"/>
    </location>
</feature>
<evidence type="ECO:0008006" key="7">
    <source>
        <dbReference type="Google" id="ProtNLM"/>
    </source>
</evidence>
<evidence type="ECO:0000256" key="1">
    <source>
        <dbReference type="ARBA" id="ARBA00010617"/>
    </source>
</evidence>
<keyword evidence="2" id="KW-0479">Metal-binding</keyword>
<dbReference type="InterPro" id="IPR036396">
    <property type="entry name" value="Cyt_P450_sf"/>
</dbReference>
<protein>
    <recommendedName>
        <fullName evidence="7">Cytochrome P450</fullName>
    </recommendedName>
</protein>
<feature type="binding site" description="axial binding residue" evidence="2">
    <location>
        <position position="528"/>
    </location>
    <ligand>
        <name>heme</name>
        <dbReference type="ChEBI" id="CHEBI:30413"/>
    </ligand>
    <ligandPart>
        <name>Fe</name>
        <dbReference type="ChEBI" id="CHEBI:18248"/>
    </ligandPart>
</feature>
<reference evidence="5 6" key="1">
    <citation type="submission" date="2020-03" db="EMBL/GenBank/DDBJ databases">
        <title>Draft Genome Sequence of Cudoniella acicularis.</title>
        <authorList>
            <person name="Buettner E."/>
            <person name="Kellner H."/>
        </authorList>
    </citation>
    <scope>NUCLEOTIDE SEQUENCE [LARGE SCALE GENOMIC DNA]</scope>
    <source>
        <strain evidence="5 6">DSM 108380</strain>
    </source>
</reference>
<evidence type="ECO:0000313" key="6">
    <source>
        <dbReference type="Proteomes" id="UP000566819"/>
    </source>
</evidence>
<sequence>MLDYTSLALYSIPAVILGTKVLTYLISLYQTRRQIKSPSVPVVRVYTWRDDMVTWLLSPWLALFLERLPFQWGHWIRYTKRDFNWWSKGDLARQEVGDVYWNVGPGGAALWISDADVITQIIQRRNDFVKQTDDYRALDLYGPNVVSTEGAAWQRHRRITGPPFNEKNSSLVFDQTLTQGKAMLASFIHDADGSESIPGKEPVVEDLIHWTMTVTLNVISSAALNIKAVWPTKSVAAKDQKTKERPGDHGAGKTSNSKGLPFQESFDLVMNNVRILILFPDWLLRISPFELLRKSQKASENFRNYMYELIATQKAKVESGSDESDDDLSSGSGDLLSNIIKGSTGAKGASLTEEEMIGNIFIFVLAGHETTASTLQTGLILLACEPNFQVQVQKEIDEIWAGKKAGEDLTYGDYPKMRIIMALMLETLRLYPPAVMIPKVVTSPQTLTYENKTVILPPGSRVGIDVVSTQRNPKYWGPTRHEFIPTRWLMPSDYVPPPDSADESPPHSGLYHPPKNAFIAFNGGFRGCLGRKFAQVEFCTVIAVLLKDHTVELVDEGKGWEDTKKKALEGLDNRQSDVAMRLMGKVKVSWKEVQEKLRRVEMCQRLVISETLTSNPKKGHRPCRMRRRNAFTKVLGARGARASELSLRAEQGILVIALQIRILPTSANPPQQSAEPKALSKHAVREAARPQASTNARPRTEEAAAVLTSDAPARINVSLVPRLQPVMRFINYCAATVGTAVVTRTGAGGIITEVPSSSGGGGLSTGAKAGIGTGIAGGLLIAIGLMIWFIVIHRRNSKTSQAMSAPAVSQNGGGSSKPGGQKRPSQGRQPSDYFGPSAAAGPFTEDHISTATTPNTNRGGVPAVPETPGDIASPVEIDSRNHSEVPSPGNFEYLKTPVEHPIELP</sequence>
<dbReference type="GO" id="GO:0016705">
    <property type="term" value="F:oxidoreductase activity, acting on paired donors, with incorporation or reduction of molecular oxygen"/>
    <property type="evidence" value="ECO:0007669"/>
    <property type="project" value="InterPro"/>
</dbReference>
<evidence type="ECO:0000256" key="2">
    <source>
        <dbReference type="PIRSR" id="PIRSR602401-1"/>
    </source>
</evidence>
<keyword evidence="6" id="KW-1185">Reference proteome</keyword>
<comment type="caution">
    <text evidence="5">The sequence shown here is derived from an EMBL/GenBank/DDBJ whole genome shotgun (WGS) entry which is preliminary data.</text>
</comment>
<dbReference type="PRINTS" id="PR00463">
    <property type="entry name" value="EP450I"/>
</dbReference>
<dbReference type="PRINTS" id="PR00385">
    <property type="entry name" value="P450"/>
</dbReference>
<feature type="compositionally biased region" description="Basic and acidic residues" evidence="3">
    <location>
        <begin position="236"/>
        <end position="251"/>
    </location>
</feature>
<dbReference type="InterPro" id="IPR050121">
    <property type="entry name" value="Cytochrome_P450_monoxygenase"/>
</dbReference>
<proteinExistence type="inferred from homology"/>
<keyword evidence="4" id="KW-0472">Membrane</keyword>
<evidence type="ECO:0000313" key="5">
    <source>
        <dbReference type="EMBL" id="KAF4628195.1"/>
    </source>
</evidence>
<dbReference type="SUPFAM" id="SSF48264">
    <property type="entry name" value="Cytochrome P450"/>
    <property type="match status" value="1"/>
</dbReference>
<comment type="cofactor">
    <cofactor evidence="2">
        <name>heme</name>
        <dbReference type="ChEBI" id="CHEBI:30413"/>
    </cofactor>
</comment>
<dbReference type="GO" id="GO:0004497">
    <property type="term" value="F:monooxygenase activity"/>
    <property type="evidence" value="ECO:0007669"/>
    <property type="project" value="InterPro"/>
</dbReference>
<keyword evidence="2" id="KW-0408">Iron</keyword>
<gene>
    <name evidence="5" type="ORF">G7Y89_g9958</name>
</gene>
<keyword evidence="4" id="KW-0812">Transmembrane</keyword>
<feature type="region of interest" description="Disordered" evidence="3">
    <location>
        <begin position="666"/>
        <end position="700"/>
    </location>
</feature>
<comment type="similarity">
    <text evidence="1">Belongs to the cytochrome P450 family.</text>
</comment>
<dbReference type="Gene3D" id="1.10.630.10">
    <property type="entry name" value="Cytochrome P450"/>
    <property type="match status" value="1"/>
</dbReference>
<dbReference type="InterPro" id="IPR002401">
    <property type="entry name" value="Cyt_P450_E_grp-I"/>
</dbReference>
<dbReference type="CDD" id="cd11070">
    <property type="entry name" value="CYP56-like"/>
    <property type="match status" value="1"/>
</dbReference>
<feature type="region of interest" description="Disordered" evidence="3">
    <location>
        <begin position="235"/>
        <end position="258"/>
    </location>
</feature>
<feature type="transmembrane region" description="Helical" evidence="4">
    <location>
        <begin position="6"/>
        <end position="29"/>
    </location>
</feature>
<accession>A0A8H4RFZ4</accession>
<keyword evidence="2" id="KW-0349">Heme</keyword>
<dbReference type="PANTHER" id="PTHR24305:SF166">
    <property type="entry name" value="CYTOCHROME P450 12A4, MITOCHONDRIAL-RELATED"/>
    <property type="match status" value="1"/>
</dbReference>
<dbReference type="InterPro" id="IPR001128">
    <property type="entry name" value="Cyt_P450"/>
</dbReference>
<dbReference type="GO" id="GO:0005506">
    <property type="term" value="F:iron ion binding"/>
    <property type="evidence" value="ECO:0007669"/>
    <property type="project" value="InterPro"/>
</dbReference>
<feature type="transmembrane region" description="Helical" evidence="4">
    <location>
        <begin position="771"/>
        <end position="791"/>
    </location>
</feature>
<keyword evidence="4" id="KW-1133">Transmembrane helix</keyword>
<dbReference type="EMBL" id="JAAMPI010000847">
    <property type="protein sequence ID" value="KAF4628195.1"/>
    <property type="molecule type" value="Genomic_DNA"/>
</dbReference>
<dbReference type="PANTHER" id="PTHR24305">
    <property type="entry name" value="CYTOCHROME P450"/>
    <property type="match status" value="1"/>
</dbReference>
<organism evidence="5 6">
    <name type="scientific">Cudoniella acicularis</name>
    <dbReference type="NCBI Taxonomy" id="354080"/>
    <lineage>
        <taxon>Eukaryota</taxon>
        <taxon>Fungi</taxon>
        <taxon>Dikarya</taxon>
        <taxon>Ascomycota</taxon>
        <taxon>Pezizomycotina</taxon>
        <taxon>Leotiomycetes</taxon>
        <taxon>Helotiales</taxon>
        <taxon>Tricladiaceae</taxon>
        <taxon>Cudoniella</taxon>
    </lineage>
</organism>
<feature type="compositionally biased region" description="Polar residues" evidence="3">
    <location>
        <begin position="849"/>
        <end position="858"/>
    </location>
</feature>
<dbReference type="Proteomes" id="UP000566819">
    <property type="component" value="Unassembled WGS sequence"/>
</dbReference>
<dbReference type="Pfam" id="PF00067">
    <property type="entry name" value="p450"/>
    <property type="match status" value="1"/>
</dbReference>
<dbReference type="AlphaFoldDB" id="A0A8H4RFZ4"/>
<feature type="region of interest" description="Disordered" evidence="3">
    <location>
        <begin position="800"/>
        <end position="905"/>
    </location>
</feature>